<dbReference type="InterPro" id="IPR039470">
    <property type="entry name" value="Nuc_deoxyri_tr2"/>
</dbReference>
<gene>
    <name evidence="1" type="ORF">O1G21_41230</name>
</gene>
<dbReference type="Proteomes" id="UP001212821">
    <property type="component" value="Plasmid punmamed4"/>
</dbReference>
<dbReference type="PROSITE" id="PS51257">
    <property type="entry name" value="PROKAR_LIPOPROTEIN"/>
    <property type="match status" value="1"/>
</dbReference>
<organism evidence="1 2">
    <name type="scientific">Kitasatospora cathayae</name>
    <dbReference type="NCBI Taxonomy" id="3004092"/>
    <lineage>
        <taxon>Bacteria</taxon>
        <taxon>Bacillati</taxon>
        <taxon>Actinomycetota</taxon>
        <taxon>Actinomycetes</taxon>
        <taxon>Kitasatosporales</taxon>
        <taxon>Streptomycetaceae</taxon>
        <taxon>Kitasatospora</taxon>
    </lineage>
</organism>
<dbReference type="Pfam" id="PF15891">
    <property type="entry name" value="Nuc_deoxyri_tr2"/>
    <property type="match status" value="1"/>
</dbReference>
<reference evidence="1 2" key="1">
    <citation type="submission" date="2022-12" db="EMBL/GenBank/DDBJ databases">
        <title>HUAS 3-15.</title>
        <authorList>
            <person name="Mo P."/>
        </authorList>
    </citation>
    <scope>NUCLEOTIDE SEQUENCE [LARGE SCALE GENOMIC DNA]</scope>
    <source>
        <strain evidence="1 2">HUAS 3-15</strain>
        <plasmid evidence="1 2">punmamed4</plasmid>
    </source>
</reference>
<geneLocation type="plasmid" evidence="1 2">
    <name>punmamed4</name>
</geneLocation>
<name>A0ABY7QI52_9ACTN</name>
<dbReference type="RefSeq" id="WP_270151914.1">
    <property type="nucleotide sequence ID" value="NZ_CP115453.1"/>
</dbReference>
<dbReference type="EMBL" id="CP115453">
    <property type="protein sequence ID" value="WBP92171.1"/>
    <property type="molecule type" value="Genomic_DNA"/>
</dbReference>
<keyword evidence="2" id="KW-1185">Reference proteome</keyword>
<sequence length="167" mass="18079">MTNRYFEAPDDYEPAPGDPLSVFLGGGITGCPDWQAPAAEELLDVGLIVFNPRRRSFPIDNPDEAPRQIAWEHRHLHLAGVTLFWFPADQVQPIALFELGAALGEGRHIAVGAAPGYPRRLDVEHQVALTGNTRTVHASLSDVLDEVIAHAARAAMVPLAPPPAERG</sequence>
<evidence type="ECO:0000313" key="1">
    <source>
        <dbReference type="EMBL" id="WBP92171.1"/>
    </source>
</evidence>
<dbReference type="Gene3D" id="3.40.50.450">
    <property type="match status" value="1"/>
</dbReference>
<accession>A0ABY7QI52</accession>
<evidence type="ECO:0000313" key="2">
    <source>
        <dbReference type="Proteomes" id="UP001212821"/>
    </source>
</evidence>
<proteinExistence type="predicted"/>
<protein>
    <submittedName>
        <fullName evidence="1">Nucleoside 2-deoxyribosyltransferase domain-containing protein</fullName>
    </submittedName>
</protein>
<keyword evidence="1" id="KW-0614">Plasmid</keyword>